<comment type="caution">
    <text evidence="4">The sequence shown here is derived from an EMBL/GenBank/DDBJ whole genome shotgun (WGS) entry which is preliminary data.</text>
</comment>
<dbReference type="EMBL" id="CAJVCH010422601">
    <property type="protein sequence ID" value="CAG7818511.1"/>
    <property type="molecule type" value="Genomic_DNA"/>
</dbReference>
<dbReference type="Pfam" id="PF00012">
    <property type="entry name" value="HSP70"/>
    <property type="match status" value="2"/>
</dbReference>
<organism evidence="4 5">
    <name type="scientific">Allacma fusca</name>
    <dbReference type="NCBI Taxonomy" id="39272"/>
    <lineage>
        <taxon>Eukaryota</taxon>
        <taxon>Metazoa</taxon>
        <taxon>Ecdysozoa</taxon>
        <taxon>Arthropoda</taxon>
        <taxon>Hexapoda</taxon>
        <taxon>Collembola</taxon>
        <taxon>Symphypleona</taxon>
        <taxon>Sminthuridae</taxon>
        <taxon>Allacma</taxon>
    </lineage>
</organism>
<dbReference type="PANTHER" id="PTHR19375">
    <property type="entry name" value="HEAT SHOCK PROTEIN 70KDA"/>
    <property type="match status" value="1"/>
</dbReference>
<dbReference type="FunFam" id="3.30.420.40:FF:000028">
    <property type="entry name" value="heat shock 70 kDa protein-like"/>
    <property type="match status" value="1"/>
</dbReference>
<evidence type="ECO:0000313" key="4">
    <source>
        <dbReference type="EMBL" id="CAG7818511.1"/>
    </source>
</evidence>
<dbReference type="GO" id="GO:0140662">
    <property type="term" value="F:ATP-dependent protein folding chaperone"/>
    <property type="evidence" value="ECO:0007669"/>
    <property type="project" value="InterPro"/>
</dbReference>
<gene>
    <name evidence="4" type="ORF">AFUS01_LOCUS29012</name>
</gene>
<proteinExistence type="inferred from homology"/>
<dbReference type="Proteomes" id="UP000708208">
    <property type="component" value="Unassembled WGS sequence"/>
</dbReference>
<dbReference type="AlphaFoldDB" id="A0A8J2KRN6"/>
<evidence type="ECO:0000256" key="1">
    <source>
        <dbReference type="ARBA" id="ARBA00007381"/>
    </source>
</evidence>
<comment type="similarity">
    <text evidence="1">Belongs to the heat shock protein 70 family.</text>
</comment>
<accession>A0A8J2KRN6</accession>
<dbReference type="OrthoDB" id="2401965at2759"/>
<keyword evidence="3" id="KW-0067">ATP-binding</keyword>
<sequence length="301" mass="34618">MSEFLDPVWKKLLPEEEQELYRQPFNQLNTKVAVLLRQSGRDFDEEMLQELRSWLRQKYPEFHTSPSTIDFTSIMYADNMEKILANPHFIPNQISRVKEHLATIYECYKKTNERKLESKAPAIGIDLGFTQCYVAYFNKDSEEVEIIPNNLGEDTTASYVQLNAENKIVVGQMAKDLAHLNPKGTIFDIMRMCGRHFEDEEIQKLKKYWPFQVVQGEDGKIKIRLGEEVLYPEDVSSYTFEPAAAAVAYAVHLQHQGGKLKGLIFDLGRKTFDVAVLELENKKIKILAIDGDPFLGGDDFN</sequence>
<keyword evidence="5" id="KW-1185">Reference proteome</keyword>
<keyword evidence="2" id="KW-0547">Nucleotide-binding</keyword>
<dbReference type="GO" id="GO:0005524">
    <property type="term" value="F:ATP binding"/>
    <property type="evidence" value="ECO:0007669"/>
    <property type="project" value="UniProtKB-KW"/>
</dbReference>
<reference evidence="4" key="1">
    <citation type="submission" date="2021-06" db="EMBL/GenBank/DDBJ databases">
        <authorList>
            <person name="Hodson N. C."/>
            <person name="Mongue J. A."/>
            <person name="Jaron S. K."/>
        </authorList>
    </citation>
    <scope>NUCLEOTIDE SEQUENCE</scope>
</reference>
<evidence type="ECO:0000256" key="3">
    <source>
        <dbReference type="ARBA" id="ARBA00022840"/>
    </source>
</evidence>
<name>A0A8J2KRN6_9HEXA</name>
<protein>
    <submittedName>
        <fullName evidence="4">Uncharacterized protein</fullName>
    </submittedName>
</protein>
<evidence type="ECO:0000313" key="5">
    <source>
        <dbReference type="Proteomes" id="UP000708208"/>
    </source>
</evidence>
<evidence type="ECO:0000256" key="2">
    <source>
        <dbReference type="ARBA" id="ARBA00022741"/>
    </source>
</evidence>
<dbReference type="InterPro" id="IPR013126">
    <property type="entry name" value="Hsp_70_fam"/>
</dbReference>